<keyword evidence="4" id="KW-0479">Metal-binding</keyword>
<dbReference type="Pfam" id="PF12838">
    <property type="entry name" value="Fer4_7"/>
    <property type="match status" value="1"/>
</dbReference>
<evidence type="ECO:0000256" key="3">
    <source>
        <dbReference type="ARBA" id="ARBA00022485"/>
    </source>
</evidence>
<evidence type="ECO:0000313" key="10">
    <source>
        <dbReference type="EMBL" id="ACV69544.1"/>
    </source>
</evidence>
<gene>
    <name evidence="10" type="ordered locus">Dret_2260</name>
</gene>
<feature type="domain" description="4Fe-4S ferredoxin-type" evidence="9">
    <location>
        <begin position="290"/>
        <end position="319"/>
    </location>
</feature>
<evidence type="ECO:0000313" key="11">
    <source>
        <dbReference type="Proteomes" id="UP000001052"/>
    </source>
</evidence>
<evidence type="ECO:0000256" key="7">
    <source>
        <dbReference type="ARBA" id="ARBA00023004"/>
    </source>
</evidence>
<evidence type="ECO:0000256" key="6">
    <source>
        <dbReference type="ARBA" id="ARBA00023002"/>
    </source>
</evidence>
<name>C8X547_DESRD</name>
<dbReference type="PROSITE" id="PS00198">
    <property type="entry name" value="4FE4S_FER_1"/>
    <property type="match status" value="3"/>
</dbReference>
<dbReference type="STRING" id="485915.Dret_2260"/>
<keyword evidence="5" id="KW-0285">Flavoprotein</keyword>
<dbReference type="PANTHER" id="PTHR43498:SF1">
    <property type="entry name" value="COB--COM HETERODISULFIDE REDUCTASE IRON-SULFUR SUBUNIT A"/>
    <property type="match status" value="1"/>
</dbReference>
<keyword evidence="11" id="KW-1185">Reference proteome</keyword>
<reference evidence="11" key="1">
    <citation type="submission" date="2009-09" db="EMBL/GenBank/DDBJ databases">
        <title>The complete chromosome of Desulfohalobium retbaense DSM 5692.</title>
        <authorList>
            <consortium name="US DOE Joint Genome Institute (JGI-PGF)"/>
            <person name="Lucas S."/>
            <person name="Copeland A."/>
            <person name="Lapidus A."/>
            <person name="Glavina del Rio T."/>
            <person name="Dalin E."/>
            <person name="Tice H."/>
            <person name="Bruce D."/>
            <person name="Goodwin L."/>
            <person name="Pitluck S."/>
            <person name="Kyrpides N."/>
            <person name="Mavromatis K."/>
            <person name="Ivanova N."/>
            <person name="Mikhailova N."/>
            <person name="Munk A.C."/>
            <person name="Brettin T."/>
            <person name="Detter J.C."/>
            <person name="Han C."/>
            <person name="Tapia R."/>
            <person name="Larimer F."/>
            <person name="Land M."/>
            <person name="Hauser L."/>
            <person name="Markowitz V."/>
            <person name="Cheng J.-F."/>
            <person name="Hugenholtz P."/>
            <person name="Woyke T."/>
            <person name="Wu D."/>
            <person name="Spring S."/>
            <person name="Klenk H.-P."/>
            <person name="Eisen J.A."/>
        </authorList>
    </citation>
    <scope>NUCLEOTIDE SEQUENCE [LARGE SCALE GENOMIC DNA]</scope>
    <source>
        <strain evidence="11">DSM 5692</strain>
    </source>
</reference>
<dbReference type="PANTHER" id="PTHR43498">
    <property type="entry name" value="FERREDOXIN:COB-COM HETERODISULFIDE REDUCTASE SUBUNIT A"/>
    <property type="match status" value="1"/>
</dbReference>
<dbReference type="GO" id="GO:0051539">
    <property type="term" value="F:4 iron, 4 sulfur cluster binding"/>
    <property type="evidence" value="ECO:0007669"/>
    <property type="project" value="UniProtKB-KW"/>
</dbReference>
<keyword evidence="7" id="KW-0408">Iron</keyword>
<evidence type="ECO:0000259" key="9">
    <source>
        <dbReference type="PROSITE" id="PS51379"/>
    </source>
</evidence>
<feature type="domain" description="4Fe-4S ferredoxin-type" evidence="9">
    <location>
        <begin position="243"/>
        <end position="273"/>
    </location>
</feature>
<dbReference type="SUPFAM" id="SSF51905">
    <property type="entry name" value="FAD/NAD(P)-binding domain"/>
    <property type="match status" value="1"/>
</dbReference>
<evidence type="ECO:0000256" key="5">
    <source>
        <dbReference type="ARBA" id="ARBA00022827"/>
    </source>
</evidence>
<comment type="similarity">
    <text evidence="2">Belongs to the HdrA family.</text>
</comment>
<dbReference type="SUPFAM" id="SSF54862">
    <property type="entry name" value="4Fe-4S ferredoxins"/>
    <property type="match status" value="2"/>
</dbReference>
<dbReference type="RefSeq" id="WP_015752685.1">
    <property type="nucleotide sequence ID" value="NC_013223.1"/>
</dbReference>
<proteinExistence type="inferred from homology"/>
<dbReference type="Pfam" id="PF13183">
    <property type="entry name" value="Fer4_8"/>
    <property type="match status" value="1"/>
</dbReference>
<comment type="cofactor">
    <cofactor evidence="1">
        <name>FAD</name>
        <dbReference type="ChEBI" id="CHEBI:57692"/>
    </cofactor>
</comment>
<feature type="domain" description="4Fe-4S ferredoxin-type" evidence="9">
    <location>
        <begin position="591"/>
        <end position="620"/>
    </location>
</feature>
<reference evidence="10 11" key="2">
    <citation type="journal article" date="2010" name="Stand. Genomic Sci.">
        <title>Complete genome sequence of Desulfohalobium retbaense type strain (HR(100)).</title>
        <authorList>
            <person name="Spring S."/>
            <person name="Nolan M."/>
            <person name="Lapidus A."/>
            <person name="Glavina Del Rio T."/>
            <person name="Copeland A."/>
            <person name="Tice H."/>
            <person name="Cheng J.F."/>
            <person name="Lucas S."/>
            <person name="Land M."/>
            <person name="Chen F."/>
            <person name="Bruce D."/>
            <person name="Goodwin L."/>
            <person name="Pitluck S."/>
            <person name="Ivanova N."/>
            <person name="Mavromatis K."/>
            <person name="Mikhailova N."/>
            <person name="Pati A."/>
            <person name="Chen A."/>
            <person name="Palaniappan K."/>
            <person name="Hauser L."/>
            <person name="Chang Y.J."/>
            <person name="Jeffries C.D."/>
            <person name="Munk C."/>
            <person name="Kiss H."/>
            <person name="Chain P."/>
            <person name="Han C."/>
            <person name="Brettin T."/>
            <person name="Detter J.C."/>
            <person name="Schuler E."/>
            <person name="Goker M."/>
            <person name="Rohde M."/>
            <person name="Bristow J."/>
            <person name="Eisen J.A."/>
            <person name="Markowitz V."/>
            <person name="Hugenholtz P."/>
            <person name="Kyrpides N.C."/>
            <person name="Klenk H.P."/>
        </authorList>
    </citation>
    <scope>NUCLEOTIDE SEQUENCE [LARGE SCALE GENOMIC DNA]</scope>
    <source>
        <strain evidence="10 11">DSM 5692</strain>
    </source>
</reference>
<dbReference type="GO" id="GO:0046872">
    <property type="term" value="F:metal ion binding"/>
    <property type="evidence" value="ECO:0007669"/>
    <property type="project" value="UniProtKB-KW"/>
</dbReference>
<dbReference type="InterPro" id="IPR017900">
    <property type="entry name" value="4Fe4S_Fe_S_CS"/>
</dbReference>
<keyword evidence="6" id="KW-0560">Oxidoreductase</keyword>
<dbReference type="InterPro" id="IPR017896">
    <property type="entry name" value="4Fe4S_Fe-S-bd"/>
</dbReference>
<keyword evidence="3" id="KW-0004">4Fe-4S</keyword>
<dbReference type="InterPro" id="IPR039650">
    <property type="entry name" value="HdrA-like"/>
</dbReference>
<dbReference type="eggNOG" id="COG1908">
    <property type="taxonomic scope" value="Bacteria"/>
</dbReference>
<dbReference type="KEGG" id="drt:Dret_2260"/>
<dbReference type="Pfam" id="PF02662">
    <property type="entry name" value="FlpD"/>
    <property type="match status" value="1"/>
</dbReference>
<evidence type="ECO:0000256" key="4">
    <source>
        <dbReference type="ARBA" id="ARBA00022723"/>
    </source>
</evidence>
<evidence type="ECO:0000256" key="2">
    <source>
        <dbReference type="ARBA" id="ARBA00006561"/>
    </source>
</evidence>
<dbReference type="PROSITE" id="PS51379">
    <property type="entry name" value="4FE4S_FER_2"/>
    <property type="match status" value="4"/>
</dbReference>
<protein>
    <submittedName>
        <fullName evidence="10">Methyl-viologen-reducing hydrogenase delta subunit</fullName>
    </submittedName>
</protein>
<dbReference type="Pfam" id="PF13450">
    <property type="entry name" value="NAD_binding_8"/>
    <property type="match status" value="1"/>
</dbReference>
<organism evidence="10 11">
    <name type="scientific">Desulfohalobium retbaense (strain ATCC 49708 / DSM 5692 / JCM 16813 / HR100)</name>
    <dbReference type="NCBI Taxonomy" id="485915"/>
    <lineage>
        <taxon>Bacteria</taxon>
        <taxon>Pseudomonadati</taxon>
        <taxon>Thermodesulfobacteriota</taxon>
        <taxon>Desulfovibrionia</taxon>
        <taxon>Desulfovibrionales</taxon>
        <taxon>Desulfohalobiaceae</taxon>
        <taxon>Desulfohalobium</taxon>
    </lineage>
</organism>
<dbReference type="OrthoDB" id="9758544at2"/>
<dbReference type="InterPro" id="IPR003813">
    <property type="entry name" value="MvhD/FlpD"/>
</dbReference>
<keyword evidence="8" id="KW-0411">Iron-sulfur</keyword>
<dbReference type="GO" id="GO:0016491">
    <property type="term" value="F:oxidoreductase activity"/>
    <property type="evidence" value="ECO:0007669"/>
    <property type="project" value="UniProtKB-KW"/>
</dbReference>
<dbReference type="Gene3D" id="3.30.70.20">
    <property type="match status" value="2"/>
</dbReference>
<feature type="domain" description="4Fe-4S ferredoxin-type" evidence="9">
    <location>
        <begin position="622"/>
        <end position="649"/>
    </location>
</feature>
<dbReference type="eggNOG" id="COG1148">
    <property type="taxonomic scope" value="Bacteria"/>
</dbReference>
<sequence length="807" mass="86626">MQAPRIAVWLCGCQGQISDALDLEALAATVREWPHVVHVETAAGCCNPAATEGFRKRFADAGADRLLFAGCSPRSSLKFPEEEIAAALSGVVDSSLFEVANTREQGVWLHEAGPGLEAKALDELRMAHARLCTATPSSPPVPVAQRALVVGGGPAGLATAKELAGMGREVTLVEQAPSVGGRMAQIRLLFQSEQWDGRCLSLCVGPVQALGTLVQRKVTAFTQTEVTSITKHEGNFRARLSSAAQPVDPAACVACGACSAVCPEFGHSGFNEGLFARKAIDKDAPRAVPDAYTILDDVCTRCGACEEVCPAGAIDLKAEPEERVQDYGAVFLATGFETLDLSQEQAFHTDAPNVVHGMQFERMLDQGITNPQTGEAPEHIVFVLCAGSRATADKSTGGVPYCSKTCCGATMRQAQQVARLLPETAVSILYYYDVRTYERSFEAMYDMVQKMGVEFVQGDLTAIADAEDGAVRLTIRQIGEQTTSSMGEFEFDPEGHLDIDADLVVLASAQTPRQQARRLADQLGVALDNVGFPIENQPRIFRPTECFVDRVYYTGASSGPKVVQQAVEQGKAAAMTALPALHFGQKTPPKHSSHLNRETCIQCRMCETVCPHGAIRLTEEGMVADPAFCQACGLCAAACPTHAAQLANFTDRQLLDQAEVAFSALPEGEPRILALLCYWCSYCGADMAGTERRKAPSNVRSIRIRCSSSVNTGLLLEMFRRGVDGILVGGCPTKSCHHLHGNYLADKRIGLAQNLLEQLGLDSNRLRFANIGVAHGKEFVDIVGAMDGILRKLGPNPAAQDRLKQLV</sequence>
<keyword evidence="5" id="KW-0274">FAD</keyword>
<dbReference type="EMBL" id="CP001734">
    <property type="protein sequence ID" value="ACV69544.1"/>
    <property type="molecule type" value="Genomic_DNA"/>
</dbReference>
<evidence type="ECO:0000256" key="1">
    <source>
        <dbReference type="ARBA" id="ARBA00001974"/>
    </source>
</evidence>
<dbReference type="HOGENOM" id="CLU_020302_0_0_7"/>
<evidence type="ECO:0000256" key="8">
    <source>
        <dbReference type="ARBA" id="ARBA00023014"/>
    </source>
</evidence>
<dbReference type="PRINTS" id="PR00419">
    <property type="entry name" value="ADXRDTASE"/>
</dbReference>
<dbReference type="Proteomes" id="UP000001052">
    <property type="component" value="Chromosome"/>
</dbReference>
<accession>C8X547</accession>
<dbReference type="AlphaFoldDB" id="C8X547"/>
<dbReference type="Gene3D" id="3.40.50.720">
    <property type="entry name" value="NAD(P)-binding Rossmann-like Domain"/>
    <property type="match status" value="1"/>
</dbReference>
<dbReference type="InterPro" id="IPR036188">
    <property type="entry name" value="FAD/NAD-bd_sf"/>
</dbReference>